<dbReference type="SUPFAM" id="SSF47413">
    <property type="entry name" value="lambda repressor-like DNA-binding domains"/>
    <property type="match status" value="1"/>
</dbReference>
<dbReference type="Pfam" id="PF01381">
    <property type="entry name" value="HTH_3"/>
    <property type="match status" value="1"/>
</dbReference>
<dbReference type="InterPro" id="IPR010982">
    <property type="entry name" value="Lambda_DNA-bd_dom_sf"/>
</dbReference>
<dbReference type="Gene3D" id="1.10.260.40">
    <property type="entry name" value="lambda repressor-like DNA-binding domains"/>
    <property type="match status" value="1"/>
</dbReference>
<dbReference type="EMBL" id="CP019030">
    <property type="protein sequence ID" value="APU45154.1"/>
    <property type="molecule type" value="Genomic_DNA"/>
</dbReference>
<reference evidence="2 3" key="1">
    <citation type="submission" date="2016-12" db="EMBL/GenBank/DDBJ databases">
        <title>Complete Genome Sequence of Lactobacillus fermentum Strain SNUV175, a Probiotic for Treatment of Bacterial Vaginosis.</title>
        <authorList>
            <person name="Lee S."/>
            <person name="You H.J."/>
            <person name="Kwon B."/>
            <person name="Ko G."/>
        </authorList>
    </citation>
    <scope>NUCLEOTIDE SEQUENCE [LARGE SCALE GENOMIC DNA]</scope>
    <source>
        <strain evidence="2 3">SNUV175</strain>
    </source>
</reference>
<dbReference type="OrthoDB" id="194368at2"/>
<evidence type="ECO:0000313" key="3">
    <source>
        <dbReference type="Proteomes" id="UP000185427"/>
    </source>
</evidence>
<evidence type="ECO:0000259" key="1">
    <source>
        <dbReference type="PROSITE" id="PS50943"/>
    </source>
</evidence>
<accession>A0A1L7GT77</accession>
<sequence>MEGCFMKRRTVGERLREYMAVHGLKQVDILEKTRPYFTDKVKISKTDLSQYVNGKTEPRSDKLYILAKGLGVSEQWLLGFDDGAPITTDYSQARESLGHSGPNVIDDGLSVDEAVDNLRAYQGKPISDDEKEVLKDIIKGYLDRR</sequence>
<feature type="domain" description="HTH cro/C1-type" evidence="1">
    <location>
        <begin position="39"/>
        <end position="77"/>
    </location>
</feature>
<dbReference type="AlphaFoldDB" id="A0A1L7GT77"/>
<name>A0A1L7GT77_LIMFE</name>
<dbReference type="InterPro" id="IPR001387">
    <property type="entry name" value="Cro/C1-type_HTH"/>
</dbReference>
<dbReference type="CDD" id="cd00093">
    <property type="entry name" value="HTH_XRE"/>
    <property type="match status" value="1"/>
</dbReference>
<proteinExistence type="predicted"/>
<protein>
    <submittedName>
        <fullName evidence="2">Transcriptional regulator</fullName>
    </submittedName>
</protein>
<gene>
    <name evidence="2" type="ORF">BUW47_01185</name>
</gene>
<evidence type="ECO:0000313" key="2">
    <source>
        <dbReference type="EMBL" id="APU45154.1"/>
    </source>
</evidence>
<dbReference type="Proteomes" id="UP000185427">
    <property type="component" value="Chromosome"/>
</dbReference>
<organism evidence="2 3">
    <name type="scientific">Limosilactobacillus fermentum</name>
    <name type="common">Lactobacillus fermentum</name>
    <dbReference type="NCBI Taxonomy" id="1613"/>
    <lineage>
        <taxon>Bacteria</taxon>
        <taxon>Bacillati</taxon>
        <taxon>Bacillota</taxon>
        <taxon>Bacilli</taxon>
        <taxon>Lactobacillales</taxon>
        <taxon>Lactobacillaceae</taxon>
        <taxon>Limosilactobacillus</taxon>
    </lineage>
</organism>
<dbReference type="PROSITE" id="PS50943">
    <property type="entry name" value="HTH_CROC1"/>
    <property type="match status" value="1"/>
</dbReference>
<dbReference type="GO" id="GO:0003677">
    <property type="term" value="F:DNA binding"/>
    <property type="evidence" value="ECO:0007669"/>
    <property type="project" value="InterPro"/>
</dbReference>